<dbReference type="GO" id="GO:0005634">
    <property type="term" value="C:nucleus"/>
    <property type="evidence" value="ECO:0007669"/>
    <property type="project" value="UniProtKB-SubCell"/>
</dbReference>
<feature type="domain" description="Myb-like" evidence="6">
    <location>
        <begin position="7"/>
        <end position="71"/>
    </location>
</feature>
<name>A0A6P8UFS2_GYMAC</name>
<protein>
    <submittedName>
        <fullName evidence="9">Nucleolar transcription factor 1-B-like isoform X1</fullName>
    </submittedName>
</protein>
<dbReference type="PROSITE" id="PS50090">
    <property type="entry name" value="MYB_LIKE"/>
    <property type="match status" value="1"/>
</dbReference>
<dbReference type="InterPro" id="IPR036910">
    <property type="entry name" value="HMG_box_dom_sf"/>
</dbReference>
<dbReference type="AlphaFoldDB" id="A0A6P8UFS2"/>
<dbReference type="RefSeq" id="XP_034070510.1">
    <property type="nucleotide sequence ID" value="XM_034214619.1"/>
</dbReference>
<dbReference type="InParanoid" id="A0A6P8UFS2"/>
<evidence type="ECO:0000256" key="3">
    <source>
        <dbReference type="ARBA" id="ARBA00023242"/>
    </source>
</evidence>
<feature type="compositionally biased region" description="Acidic residues" evidence="5">
    <location>
        <begin position="383"/>
        <end position="395"/>
    </location>
</feature>
<feature type="compositionally biased region" description="Acidic residues" evidence="5">
    <location>
        <begin position="190"/>
        <end position="202"/>
    </location>
</feature>
<dbReference type="GeneID" id="117544994"/>
<feature type="DNA-binding region" description="HMG box" evidence="4">
    <location>
        <begin position="209"/>
        <end position="271"/>
    </location>
</feature>
<feature type="domain" description="HMG box" evidence="7">
    <location>
        <begin position="402"/>
        <end position="464"/>
    </location>
</feature>
<dbReference type="InterPro" id="IPR001005">
    <property type="entry name" value="SANT/Myb"/>
</dbReference>
<sequence length="643" mass="76823">MSGTTTVPEESDTEWTQEDTQELLAAMKTIAARQKHIKGTYLKALKHVDWKEVAFDPFTPEACKNKWGDILQKLQKIRTLAEILVEAEDVISNPLMNTKIHPDHPKRPTPPNAIFCEENWVSYHNKYPDIGRPTLFRRLANKYQALPDEEKAQYEKKFNLATVEYKKKKEEFKKQYESRPNKKRKKLSDDSTDQMQEEEQTEDAICMPPKPPFNGYNIFCKEQPMTGLPNTAYTSVWAQRWSNLTDRERERYTFRCKQMKREYAVKLNEYLKTFDQEEQQKILKANGIKTPKIHPDHPKRPIPPNAIFCEENWVRYHNMHQDISQRKLFRRLDNKYQALPDEEKAQYEEKFNLATVEYKKKKEEFKKQRESRPNKKRKKLSDDSTDQMQEEEQTEDAICMPPKPPFNGYNIFCKEQPMTGLPNTAYTSVWAQRWSNLTDRERERYTFRCKQMKREYAVKLNEYLKTFDQEEQQKILKANGIKTPKRDVKTKKVPKKIPGEPKKPINANIIFCKKQMVLFKETFPNSRERFAKANQMWRKLSYEDKNCFIQEVNENMKGYSMQLQKWFKTLSRAQQESYRTSNPSKLKYLAENCTKEPFANRTSDSEDEIFEDCNSEQEWKMFDFEEDEEEEEEDDENITFEMF</sequence>
<dbReference type="PROSITE" id="PS50118">
    <property type="entry name" value="HMG_BOX_2"/>
    <property type="match status" value="5"/>
</dbReference>
<dbReference type="SUPFAM" id="SSF47095">
    <property type="entry name" value="HMG-box"/>
    <property type="match status" value="5"/>
</dbReference>
<keyword evidence="3 4" id="KW-0539">Nucleus</keyword>
<evidence type="ECO:0000259" key="7">
    <source>
        <dbReference type="PROSITE" id="PS50118"/>
    </source>
</evidence>
<feature type="domain" description="HMG box" evidence="7">
    <location>
        <begin position="105"/>
        <end position="173"/>
    </location>
</feature>
<feature type="DNA-binding region" description="HMG box" evidence="4">
    <location>
        <begin position="298"/>
        <end position="366"/>
    </location>
</feature>
<feature type="DNA-binding region" description="HMG box" evidence="4">
    <location>
        <begin position="105"/>
        <end position="173"/>
    </location>
</feature>
<keyword evidence="8" id="KW-1185">Reference proteome</keyword>
<feature type="DNA-binding region" description="HMG box" evidence="4">
    <location>
        <begin position="402"/>
        <end position="464"/>
    </location>
</feature>
<feature type="compositionally biased region" description="Basic and acidic residues" evidence="5">
    <location>
        <begin position="363"/>
        <end position="373"/>
    </location>
</feature>
<feature type="domain" description="HMG box" evidence="7">
    <location>
        <begin position="501"/>
        <end position="567"/>
    </location>
</feature>
<dbReference type="KEGG" id="gacu:117544994"/>
<dbReference type="Gene3D" id="1.10.30.10">
    <property type="entry name" value="High mobility group box domain"/>
    <property type="match status" value="5"/>
</dbReference>
<dbReference type="Proteomes" id="UP000515161">
    <property type="component" value="Unplaced"/>
</dbReference>
<feature type="region of interest" description="Disordered" evidence="5">
    <location>
        <begin position="363"/>
        <end position="400"/>
    </location>
</feature>
<evidence type="ECO:0000313" key="9">
    <source>
        <dbReference type="RefSeq" id="XP_034070510.1"/>
    </source>
</evidence>
<evidence type="ECO:0000256" key="4">
    <source>
        <dbReference type="PROSITE-ProRule" id="PRU00267"/>
    </source>
</evidence>
<evidence type="ECO:0000256" key="5">
    <source>
        <dbReference type="SAM" id="MobiDB-lite"/>
    </source>
</evidence>
<evidence type="ECO:0000256" key="2">
    <source>
        <dbReference type="ARBA" id="ARBA00023125"/>
    </source>
</evidence>
<evidence type="ECO:0000256" key="1">
    <source>
        <dbReference type="ARBA" id="ARBA00004123"/>
    </source>
</evidence>
<dbReference type="PANTHER" id="PTHR46318:SF2">
    <property type="entry name" value="NUCLEOLAR TRANSCRIPTION FACTOR 1"/>
    <property type="match status" value="1"/>
</dbReference>
<feature type="domain" description="HMG box" evidence="7">
    <location>
        <begin position="298"/>
        <end position="366"/>
    </location>
</feature>
<reference evidence="9" key="1">
    <citation type="submission" date="2025-08" db="UniProtKB">
        <authorList>
            <consortium name="RefSeq"/>
        </authorList>
    </citation>
    <scope>IDENTIFICATION</scope>
</reference>
<evidence type="ECO:0000313" key="8">
    <source>
        <dbReference type="Proteomes" id="UP000515161"/>
    </source>
</evidence>
<feature type="domain" description="HMG box" evidence="7">
    <location>
        <begin position="209"/>
        <end position="271"/>
    </location>
</feature>
<dbReference type="OrthoDB" id="1919336at2759"/>
<evidence type="ECO:0000259" key="6">
    <source>
        <dbReference type="PROSITE" id="PS50090"/>
    </source>
</evidence>
<feature type="region of interest" description="Disordered" evidence="5">
    <location>
        <begin position="172"/>
        <end position="207"/>
    </location>
</feature>
<dbReference type="InterPro" id="IPR051762">
    <property type="entry name" value="UBF1"/>
</dbReference>
<dbReference type="GO" id="GO:0003677">
    <property type="term" value="F:DNA binding"/>
    <property type="evidence" value="ECO:0007669"/>
    <property type="project" value="UniProtKB-UniRule"/>
</dbReference>
<organism evidence="8 9">
    <name type="scientific">Gymnodraco acuticeps</name>
    <name type="common">Antarctic dragonfish</name>
    <dbReference type="NCBI Taxonomy" id="8218"/>
    <lineage>
        <taxon>Eukaryota</taxon>
        <taxon>Metazoa</taxon>
        <taxon>Chordata</taxon>
        <taxon>Craniata</taxon>
        <taxon>Vertebrata</taxon>
        <taxon>Euteleostomi</taxon>
        <taxon>Actinopterygii</taxon>
        <taxon>Neopterygii</taxon>
        <taxon>Teleostei</taxon>
        <taxon>Neoteleostei</taxon>
        <taxon>Acanthomorphata</taxon>
        <taxon>Eupercaria</taxon>
        <taxon>Perciformes</taxon>
        <taxon>Notothenioidei</taxon>
        <taxon>Bathydraconidae</taxon>
        <taxon>Gymnodraco</taxon>
    </lineage>
</organism>
<gene>
    <name evidence="9" type="primary">LOC117544994</name>
</gene>
<dbReference type="InterPro" id="IPR009071">
    <property type="entry name" value="HMG_box_dom"/>
</dbReference>
<dbReference type="Pfam" id="PF00505">
    <property type="entry name" value="HMG_box"/>
    <property type="match status" value="1"/>
</dbReference>
<dbReference type="SMART" id="SM00398">
    <property type="entry name" value="HMG"/>
    <property type="match status" value="5"/>
</dbReference>
<dbReference type="PANTHER" id="PTHR46318">
    <property type="entry name" value="UPSTREAM BINDING TRANSCRIPTION FACTOR"/>
    <property type="match status" value="1"/>
</dbReference>
<comment type="subcellular location">
    <subcellularLocation>
        <location evidence="1">Nucleus</location>
    </subcellularLocation>
</comment>
<proteinExistence type="predicted"/>
<keyword evidence="2 4" id="KW-0238">DNA-binding</keyword>
<feature type="DNA-binding region" description="HMG box" evidence="4">
    <location>
        <begin position="501"/>
        <end position="567"/>
    </location>
</feature>
<accession>A0A6P8UFS2</accession>